<accession>A0A0H5Q5E8</accession>
<organism evidence="4">
    <name type="scientific">uncultured prokaryote</name>
    <dbReference type="NCBI Taxonomy" id="198431"/>
    <lineage>
        <taxon>unclassified sequences</taxon>
        <taxon>environmental samples</taxon>
    </lineage>
</organism>
<sequence length="182" mass="20376">MKLILGAMMPENCLALEVSEATGLRISDVLSLKTDSVRQSSRPTVQDSKTGKRHRIYIPVKLRARMLAQAGRVYVWPSRTKPLEQHRSRQAVYKDMRHAVGIFRRNGRIGSDSNPCPHSARKRAAVRAYHHGGLDEAARLLMHDRDDAIVTMLYALSDQAPKGVKRRGPKSKSVKGSRAGRK</sequence>
<dbReference type="AlphaFoldDB" id="A0A0H5Q5E8"/>
<dbReference type="EMBL" id="LN853931">
    <property type="protein sequence ID" value="CRY97098.1"/>
    <property type="molecule type" value="Genomic_DNA"/>
</dbReference>
<dbReference type="InterPro" id="IPR013762">
    <property type="entry name" value="Integrase-like_cat_sf"/>
</dbReference>
<geneLocation type="plasmid" evidence="4">
    <name>pRGFK1370</name>
</geneLocation>
<name>A0A0H5Q5E8_9ZZZZ</name>
<dbReference type="PROSITE" id="PS51898">
    <property type="entry name" value="TYR_RECOMBINASE"/>
    <property type="match status" value="1"/>
</dbReference>
<dbReference type="InterPro" id="IPR011010">
    <property type="entry name" value="DNA_brk_join_enz"/>
</dbReference>
<evidence type="ECO:0000256" key="1">
    <source>
        <dbReference type="ARBA" id="ARBA00023172"/>
    </source>
</evidence>
<dbReference type="Pfam" id="PF00589">
    <property type="entry name" value="Phage_integrase"/>
    <property type="match status" value="1"/>
</dbReference>
<evidence type="ECO:0000256" key="2">
    <source>
        <dbReference type="SAM" id="MobiDB-lite"/>
    </source>
</evidence>
<keyword evidence="4" id="KW-0614">Plasmid</keyword>
<evidence type="ECO:0000259" key="3">
    <source>
        <dbReference type="PROSITE" id="PS51898"/>
    </source>
</evidence>
<feature type="domain" description="Tyr recombinase" evidence="3">
    <location>
        <begin position="1"/>
        <end position="169"/>
    </location>
</feature>
<reference evidence="4" key="1">
    <citation type="submission" date="2015-06" db="EMBL/GenBank/DDBJ databases">
        <authorList>
            <person name="Joergensen T."/>
        </authorList>
    </citation>
    <scope>NUCLEOTIDE SEQUENCE</scope>
    <source>
        <plasmid evidence="4">pRGFK1370</plasmid>
    </source>
</reference>
<reference evidence="4" key="2">
    <citation type="submission" date="2015-07" db="EMBL/GenBank/DDBJ databases">
        <title>Plasmids, circular viruses and viroids from rat gut.</title>
        <authorList>
            <person name="Jorgensen T.J."/>
            <person name="Hansen M.A."/>
            <person name="Xu Z."/>
            <person name="Tabak M.A."/>
            <person name="Sorensen S.J."/>
            <person name="Hansen L.H."/>
        </authorList>
    </citation>
    <scope>NUCLEOTIDE SEQUENCE</scope>
    <source>
        <plasmid evidence="4">pRGFK1370</plasmid>
    </source>
</reference>
<proteinExistence type="predicted"/>
<keyword evidence="1" id="KW-0233">DNA recombination</keyword>
<feature type="compositionally biased region" description="Basic residues" evidence="2">
    <location>
        <begin position="163"/>
        <end position="182"/>
    </location>
</feature>
<feature type="region of interest" description="Disordered" evidence="2">
    <location>
        <begin position="160"/>
        <end position="182"/>
    </location>
</feature>
<protein>
    <recommendedName>
        <fullName evidence="3">Tyr recombinase domain-containing protein</fullName>
    </recommendedName>
</protein>
<dbReference type="GO" id="GO:0006310">
    <property type="term" value="P:DNA recombination"/>
    <property type="evidence" value="ECO:0007669"/>
    <property type="project" value="UniProtKB-KW"/>
</dbReference>
<dbReference type="Gene3D" id="1.10.443.10">
    <property type="entry name" value="Intergrase catalytic core"/>
    <property type="match status" value="1"/>
</dbReference>
<dbReference type="GO" id="GO:0003677">
    <property type="term" value="F:DNA binding"/>
    <property type="evidence" value="ECO:0007669"/>
    <property type="project" value="InterPro"/>
</dbReference>
<dbReference type="GO" id="GO:0015074">
    <property type="term" value="P:DNA integration"/>
    <property type="evidence" value="ECO:0007669"/>
    <property type="project" value="InterPro"/>
</dbReference>
<evidence type="ECO:0000313" key="4">
    <source>
        <dbReference type="EMBL" id="CRY97098.1"/>
    </source>
</evidence>
<dbReference type="SUPFAM" id="SSF56349">
    <property type="entry name" value="DNA breaking-rejoining enzymes"/>
    <property type="match status" value="1"/>
</dbReference>
<dbReference type="InterPro" id="IPR002104">
    <property type="entry name" value="Integrase_catalytic"/>
</dbReference>